<feature type="repeat" description="TPR" evidence="3">
    <location>
        <begin position="595"/>
        <end position="628"/>
    </location>
</feature>
<dbReference type="GO" id="GO:0005634">
    <property type="term" value="C:nucleus"/>
    <property type="evidence" value="ECO:0007669"/>
    <property type="project" value="EnsemblFungi"/>
</dbReference>
<accession>A0A1E3QMI5</accession>
<dbReference type="OrthoDB" id="1936594at2759"/>
<dbReference type="InterPro" id="IPR019734">
    <property type="entry name" value="TPR_rpt"/>
</dbReference>
<name>A0A1E3QMI5_9ASCO</name>
<dbReference type="Proteomes" id="UP000094336">
    <property type="component" value="Unassembled WGS sequence"/>
</dbReference>
<feature type="signal peptide" evidence="4">
    <location>
        <begin position="1"/>
        <end position="23"/>
    </location>
</feature>
<feature type="repeat" description="TPR" evidence="3">
    <location>
        <begin position="629"/>
        <end position="662"/>
    </location>
</feature>
<dbReference type="GeneID" id="30148715"/>
<protein>
    <submittedName>
        <fullName evidence="5">Uncharacterized protein</fullName>
    </submittedName>
</protein>
<dbReference type="Pfam" id="PF13181">
    <property type="entry name" value="TPR_8"/>
    <property type="match status" value="1"/>
</dbReference>
<keyword evidence="2 3" id="KW-0802">TPR repeat</keyword>
<keyword evidence="4" id="KW-0732">Signal</keyword>
<evidence type="ECO:0000256" key="4">
    <source>
        <dbReference type="SAM" id="SignalP"/>
    </source>
</evidence>
<dbReference type="PANTHER" id="PTHR16193">
    <property type="entry name" value="TETRATRICOPEPTIDE REPEAT PROTEIN 27"/>
    <property type="match status" value="1"/>
</dbReference>
<evidence type="ECO:0000256" key="3">
    <source>
        <dbReference type="PROSITE-ProRule" id="PRU00339"/>
    </source>
</evidence>
<sequence>MSDFSHLLRSLLSQLVLSVPAKSLDIPAGAPLLAITFLQCFIQANYTGPALELGACEFLQLSYDPAVLQAQLVGALHIAGQPAYDLLDEALYLVLALVMFEKLSEAPLSLVNSSDLTSLEELAAFTEAHAHCDPTAPVLASLQWWRTRALQVHISVLPEPSSALATVSLILLNASVANALCPSTDAAPRLQKYVQLAFHLEAARCGIHARTEHLAVPLLRAARTLSRFQFVLTGAKAKRTQYQEFARAGLVILAASEDARGFSAEYTDDAPESFALGSDMLLERPIYEGVGEENTELEQEHKKRRVDGVRTVEIAVKQEPSDDDEETLLPVALRADMIPAALRDLDPNHPTALDDYDALQLLLRLTTIRQTTPANHPLVNEELLALVSRVLFAPAKSVNWSVYSRALWERSMVESTKAKTVERGVLQMQSLVEELGAAMKTRVFRDLGAGAAAAATRMQHVHQLPLMPRWEMEAKLAEKYMSLGILRSAVEIYERLHMVCEAALCYASVGDEQQAERLLRTRVDTHPSDARALSILGDIKQDPALWLRAWEVGRYANAKTALARYCFSPPRGVSRDLPAAVAHMHDSLKVNPINYESWYFYGCLGLETEQYDLAAEAFTRCVALDETSAFAWSNLATALLRLQKVKQAFGALKKAIRVNGDSNKSWRIYENYLIVATKLNEWDDVLLASRELLSIKNAKGEASDGSIDIPIVEKLAELLVSQPYQELDRPSHYQTSCIDFICNIIPSVITSSVRCWRVVARVELWRGKPWAALECHEKAYRAISNNPDLATNEEVWNEAVECCGDLVSAYENFGELPGKHGAGDLVCKDWKYKSRTTVRSLMSRGRATWEDSEGWERLAGMKADLA</sequence>
<dbReference type="GO" id="GO:0005737">
    <property type="term" value="C:cytoplasm"/>
    <property type="evidence" value="ECO:0007669"/>
    <property type="project" value="EnsemblFungi"/>
</dbReference>
<dbReference type="STRING" id="984486.A0A1E3QMI5"/>
<dbReference type="PANTHER" id="PTHR16193:SF0">
    <property type="entry name" value="TETRATRICOPEPTIDE REPEAT PROTEIN 27"/>
    <property type="match status" value="1"/>
</dbReference>
<dbReference type="Gene3D" id="1.25.40.10">
    <property type="entry name" value="Tetratricopeptide repeat domain"/>
    <property type="match status" value="1"/>
</dbReference>
<dbReference type="EMBL" id="KV454434">
    <property type="protein sequence ID" value="ODQ78893.1"/>
    <property type="molecule type" value="Genomic_DNA"/>
</dbReference>
<evidence type="ECO:0000313" key="6">
    <source>
        <dbReference type="Proteomes" id="UP000094336"/>
    </source>
</evidence>
<dbReference type="PROSITE" id="PS50005">
    <property type="entry name" value="TPR"/>
    <property type="match status" value="2"/>
</dbReference>
<organism evidence="5 6">
    <name type="scientific">Babjeviella inositovora NRRL Y-12698</name>
    <dbReference type="NCBI Taxonomy" id="984486"/>
    <lineage>
        <taxon>Eukaryota</taxon>
        <taxon>Fungi</taxon>
        <taxon>Dikarya</taxon>
        <taxon>Ascomycota</taxon>
        <taxon>Saccharomycotina</taxon>
        <taxon>Pichiomycetes</taxon>
        <taxon>Serinales incertae sedis</taxon>
        <taxon>Babjeviella</taxon>
    </lineage>
</organism>
<evidence type="ECO:0000256" key="1">
    <source>
        <dbReference type="ARBA" id="ARBA00022737"/>
    </source>
</evidence>
<reference evidence="6" key="1">
    <citation type="submission" date="2016-05" db="EMBL/GenBank/DDBJ databases">
        <title>Comparative genomics of biotechnologically important yeasts.</title>
        <authorList>
            <consortium name="DOE Joint Genome Institute"/>
            <person name="Riley R."/>
            <person name="Haridas S."/>
            <person name="Wolfe K.H."/>
            <person name="Lopes M.R."/>
            <person name="Hittinger C.T."/>
            <person name="Goker M."/>
            <person name="Salamov A."/>
            <person name="Wisecaver J."/>
            <person name="Long T.M."/>
            <person name="Aerts A.L."/>
            <person name="Barry K."/>
            <person name="Choi C."/>
            <person name="Clum A."/>
            <person name="Coughlan A.Y."/>
            <person name="Deshpande S."/>
            <person name="Douglass A.P."/>
            <person name="Hanson S.J."/>
            <person name="Klenk H.-P."/>
            <person name="Labutti K."/>
            <person name="Lapidus A."/>
            <person name="Lindquist E."/>
            <person name="Lipzen A."/>
            <person name="Meier-Kolthoff J.P."/>
            <person name="Ohm R.A."/>
            <person name="Otillar R.P."/>
            <person name="Pangilinan J."/>
            <person name="Peng Y."/>
            <person name="Rokas A."/>
            <person name="Rosa C.A."/>
            <person name="Scheuner C."/>
            <person name="Sibirny A.A."/>
            <person name="Slot J.C."/>
            <person name="Stielow J.B."/>
            <person name="Sun H."/>
            <person name="Kurtzman C.P."/>
            <person name="Blackwell M."/>
            <person name="Grigoriev I.V."/>
            <person name="Jeffries T.W."/>
        </authorList>
    </citation>
    <scope>NUCLEOTIDE SEQUENCE [LARGE SCALE GENOMIC DNA]</scope>
    <source>
        <strain evidence="6">NRRL Y-12698</strain>
    </source>
</reference>
<dbReference type="SMART" id="SM00028">
    <property type="entry name" value="TPR"/>
    <property type="match status" value="3"/>
</dbReference>
<feature type="chain" id="PRO_5009134304" evidence="4">
    <location>
        <begin position="24"/>
        <end position="866"/>
    </location>
</feature>
<evidence type="ECO:0000256" key="2">
    <source>
        <dbReference type="ARBA" id="ARBA00022803"/>
    </source>
</evidence>
<dbReference type="RefSeq" id="XP_018984221.1">
    <property type="nucleotide sequence ID" value="XM_019130862.1"/>
</dbReference>
<gene>
    <name evidence="5" type="ORF">BABINDRAFT_172149</name>
</gene>
<dbReference type="InterPro" id="IPR044244">
    <property type="entry name" value="TTC27/Emw1"/>
</dbReference>
<dbReference type="InterPro" id="IPR011990">
    <property type="entry name" value="TPR-like_helical_dom_sf"/>
</dbReference>
<keyword evidence="6" id="KW-1185">Reference proteome</keyword>
<proteinExistence type="predicted"/>
<dbReference type="AlphaFoldDB" id="A0A1E3QMI5"/>
<dbReference type="SUPFAM" id="SSF48452">
    <property type="entry name" value="TPR-like"/>
    <property type="match status" value="1"/>
</dbReference>
<keyword evidence="1" id="KW-0677">Repeat</keyword>
<evidence type="ECO:0000313" key="5">
    <source>
        <dbReference type="EMBL" id="ODQ78893.1"/>
    </source>
</evidence>
<dbReference type="GO" id="GO:0031505">
    <property type="term" value="P:fungal-type cell wall organization"/>
    <property type="evidence" value="ECO:0007669"/>
    <property type="project" value="EnsemblFungi"/>
</dbReference>